<keyword evidence="1" id="KW-0808">Transferase</keyword>
<gene>
    <name evidence="10" type="ORF">DGYR_LOCUS13466</name>
</gene>
<dbReference type="AlphaFoldDB" id="A0A7I8WDS8"/>
<feature type="domain" description="Methyltransferase" evidence="9">
    <location>
        <begin position="71"/>
        <end position="219"/>
    </location>
</feature>
<dbReference type="EC" id="2.1.1.137" evidence="4"/>
<evidence type="ECO:0000256" key="6">
    <source>
        <dbReference type="ARBA" id="ARBA00047941"/>
    </source>
</evidence>
<dbReference type="InterPro" id="IPR025714">
    <property type="entry name" value="Methyltranfer_dom"/>
</dbReference>
<evidence type="ECO:0000256" key="8">
    <source>
        <dbReference type="ARBA" id="ARBA00048428"/>
    </source>
</evidence>
<evidence type="ECO:0000256" key="4">
    <source>
        <dbReference type="ARBA" id="ARBA00034521"/>
    </source>
</evidence>
<keyword evidence="2" id="KW-0949">S-adenosyl-L-methionine</keyword>
<organism evidence="10 11">
    <name type="scientific">Dimorphilus gyrociliatus</name>
    <dbReference type="NCBI Taxonomy" id="2664684"/>
    <lineage>
        <taxon>Eukaryota</taxon>
        <taxon>Metazoa</taxon>
        <taxon>Spiralia</taxon>
        <taxon>Lophotrochozoa</taxon>
        <taxon>Annelida</taxon>
        <taxon>Polychaeta</taxon>
        <taxon>Polychaeta incertae sedis</taxon>
        <taxon>Dinophilidae</taxon>
        <taxon>Dimorphilus</taxon>
    </lineage>
</organism>
<dbReference type="PANTHER" id="PTHR43675">
    <property type="entry name" value="ARSENITE METHYLTRANSFERASE"/>
    <property type="match status" value="1"/>
</dbReference>
<evidence type="ECO:0000256" key="5">
    <source>
        <dbReference type="ARBA" id="ARBA00034545"/>
    </source>
</evidence>
<dbReference type="Pfam" id="PF13847">
    <property type="entry name" value="Methyltransf_31"/>
    <property type="match status" value="1"/>
</dbReference>
<dbReference type="GO" id="GO:0030791">
    <property type="term" value="F:arsenite methyltransferase activity"/>
    <property type="evidence" value="ECO:0007669"/>
    <property type="project" value="UniProtKB-EC"/>
</dbReference>
<keyword evidence="11" id="KW-1185">Reference proteome</keyword>
<comment type="catalytic activity">
    <reaction evidence="7">
        <text>arsenic triglutathione + 2 [thioredoxin]-dithiol + 2 S-adenosyl-L-methionine + H2O = dimethylarsinous acid + 2 [thioredoxin]-disulfide + 3 glutathione + 2 S-adenosyl-L-homocysteine + 2 H(+)</text>
        <dbReference type="Rhea" id="RHEA:69464"/>
        <dbReference type="Rhea" id="RHEA-COMP:10698"/>
        <dbReference type="Rhea" id="RHEA-COMP:10700"/>
        <dbReference type="ChEBI" id="CHEBI:15377"/>
        <dbReference type="ChEBI" id="CHEBI:15378"/>
        <dbReference type="ChEBI" id="CHEBI:23808"/>
        <dbReference type="ChEBI" id="CHEBI:29950"/>
        <dbReference type="ChEBI" id="CHEBI:50058"/>
        <dbReference type="ChEBI" id="CHEBI:57856"/>
        <dbReference type="ChEBI" id="CHEBI:57925"/>
        <dbReference type="ChEBI" id="CHEBI:59789"/>
        <dbReference type="ChEBI" id="CHEBI:183640"/>
        <dbReference type="EC" id="2.1.1.137"/>
    </reaction>
</comment>
<evidence type="ECO:0000313" key="11">
    <source>
        <dbReference type="Proteomes" id="UP000549394"/>
    </source>
</evidence>
<evidence type="ECO:0000259" key="9">
    <source>
        <dbReference type="Pfam" id="PF13847"/>
    </source>
</evidence>
<protein>
    <recommendedName>
        <fullName evidence="5">Arsenite methyltransferase</fullName>
        <ecNumber evidence="4">2.1.1.137</ecNumber>
    </recommendedName>
</protein>
<sequence>MSNGKVIEAVSPLNGAVTNVEKKSDDLQTTACTTGQGEVMTKSVKKALSQVAGAVHEKYYGCGIVIPPALEGYSVLDLGCGAGRDCFCLSKLVGPNGFVTGLDMTQEQLDVADENIDYHTRQFGYSKPNVEFKRGFIEKLTDAGIEENSYDVIVSNCVLNLSPDKQAVLWQAYKVLKEGGELYFSDVYADRRLSGDILKHKTLWGECFAGALYWRDLIDIATRVGFSTPLLVNASVIDLKNKELQRVVGDAKFVSATYRLFKVGREKATPHTCYTVYKGGIEDYEEAFKFDYSNIFKRNEIVPISGLVSEALKASRYSGYFDFKDNGEDLEIIDPFAIVAQSSANSTSSSPNNVNDCCLKNCRN</sequence>
<dbReference type="PANTHER" id="PTHR43675:SF8">
    <property type="entry name" value="ARSENITE METHYLTRANSFERASE"/>
    <property type="match status" value="1"/>
</dbReference>
<reference evidence="10 11" key="1">
    <citation type="submission" date="2020-08" db="EMBL/GenBank/DDBJ databases">
        <authorList>
            <person name="Hejnol A."/>
        </authorList>
    </citation>
    <scope>NUCLEOTIDE SEQUENCE [LARGE SCALE GENOMIC DNA]</scope>
</reference>
<dbReference type="CDD" id="cd02440">
    <property type="entry name" value="AdoMet_MTases"/>
    <property type="match status" value="1"/>
</dbReference>
<accession>A0A7I8WDS8</accession>
<evidence type="ECO:0000256" key="3">
    <source>
        <dbReference type="ARBA" id="ARBA00034487"/>
    </source>
</evidence>
<dbReference type="SUPFAM" id="SSF53335">
    <property type="entry name" value="S-adenosyl-L-methionine-dependent methyltransferases"/>
    <property type="match status" value="1"/>
</dbReference>
<dbReference type="Gene3D" id="3.40.5.100">
    <property type="match status" value="1"/>
</dbReference>
<comment type="similarity">
    <text evidence="3">Belongs to the methyltransferase superfamily. Arsenite methyltransferase family.</text>
</comment>
<comment type="caution">
    <text evidence="10">The sequence shown here is derived from an EMBL/GenBank/DDBJ whole genome shotgun (WGS) entry which is preliminary data.</text>
</comment>
<dbReference type="InterPro" id="IPR026669">
    <property type="entry name" value="Arsenite_MeTrfase-like"/>
</dbReference>
<evidence type="ECO:0000256" key="2">
    <source>
        <dbReference type="ARBA" id="ARBA00022691"/>
    </source>
</evidence>
<evidence type="ECO:0000256" key="7">
    <source>
        <dbReference type="ARBA" id="ARBA00047943"/>
    </source>
</evidence>
<dbReference type="OrthoDB" id="8300214at2759"/>
<dbReference type="Gene3D" id="3.40.50.150">
    <property type="entry name" value="Vaccinia Virus protein VP39"/>
    <property type="match status" value="1"/>
</dbReference>
<evidence type="ECO:0000313" key="10">
    <source>
        <dbReference type="EMBL" id="CAD5126209.1"/>
    </source>
</evidence>
<evidence type="ECO:0000256" key="1">
    <source>
        <dbReference type="ARBA" id="ARBA00022679"/>
    </source>
</evidence>
<dbReference type="InterPro" id="IPR029063">
    <property type="entry name" value="SAM-dependent_MTases_sf"/>
</dbReference>
<comment type="catalytic activity">
    <reaction evidence="8">
        <text>arsenic triglutathione + 3 [thioredoxin]-dithiol + 3 S-adenosyl-L-methionine = trimethylarsine + 3 [thioredoxin]-disulfide + 3 glutathione + 3 S-adenosyl-L-homocysteine + 3 H(+)</text>
        <dbReference type="Rhea" id="RHEA:69432"/>
        <dbReference type="Rhea" id="RHEA-COMP:10698"/>
        <dbReference type="Rhea" id="RHEA-COMP:10700"/>
        <dbReference type="ChEBI" id="CHEBI:15378"/>
        <dbReference type="ChEBI" id="CHEBI:27130"/>
        <dbReference type="ChEBI" id="CHEBI:29950"/>
        <dbReference type="ChEBI" id="CHEBI:50058"/>
        <dbReference type="ChEBI" id="CHEBI:57856"/>
        <dbReference type="ChEBI" id="CHEBI:57925"/>
        <dbReference type="ChEBI" id="CHEBI:59789"/>
        <dbReference type="ChEBI" id="CHEBI:183640"/>
        <dbReference type="EC" id="2.1.1.137"/>
    </reaction>
</comment>
<name>A0A7I8WDS8_9ANNE</name>
<dbReference type="EMBL" id="CAJFCJ010000034">
    <property type="protein sequence ID" value="CAD5126209.1"/>
    <property type="molecule type" value="Genomic_DNA"/>
</dbReference>
<dbReference type="Proteomes" id="UP000549394">
    <property type="component" value="Unassembled WGS sequence"/>
</dbReference>
<comment type="catalytic activity">
    <reaction evidence="6">
        <text>arsenic triglutathione + [thioredoxin]-dithiol + S-adenosyl-L-methionine + 2 H2O = methylarsonous acid + [thioredoxin]-disulfide + 3 glutathione + S-adenosyl-L-homocysteine + H(+)</text>
        <dbReference type="Rhea" id="RHEA:69460"/>
        <dbReference type="Rhea" id="RHEA-COMP:10698"/>
        <dbReference type="Rhea" id="RHEA-COMP:10700"/>
        <dbReference type="ChEBI" id="CHEBI:15377"/>
        <dbReference type="ChEBI" id="CHEBI:15378"/>
        <dbReference type="ChEBI" id="CHEBI:17826"/>
        <dbReference type="ChEBI" id="CHEBI:29950"/>
        <dbReference type="ChEBI" id="CHEBI:50058"/>
        <dbReference type="ChEBI" id="CHEBI:57856"/>
        <dbReference type="ChEBI" id="CHEBI:57925"/>
        <dbReference type="ChEBI" id="CHEBI:59789"/>
        <dbReference type="ChEBI" id="CHEBI:183640"/>
        <dbReference type="EC" id="2.1.1.137"/>
    </reaction>
</comment>
<proteinExistence type="inferred from homology"/>